<evidence type="ECO:0000313" key="2">
    <source>
        <dbReference type="EMBL" id="MEC0238454.1"/>
    </source>
</evidence>
<dbReference type="Proteomes" id="UP001344632">
    <property type="component" value="Unassembled WGS sequence"/>
</dbReference>
<proteinExistence type="predicted"/>
<dbReference type="Pfam" id="PF04167">
    <property type="entry name" value="DUF402"/>
    <property type="match status" value="1"/>
</dbReference>
<accession>A0ABU6GGC9</accession>
<reference evidence="2 3" key="1">
    <citation type="submission" date="2023-03" db="EMBL/GenBank/DDBJ databases">
        <title>Bacillus Genome Sequencing.</title>
        <authorList>
            <person name="Dunlap C."/>
        </authorList>
    </citation>
    <scope>NUCLEOTIDE SEQUENCE [LARGE SCALE GENOMIC DNA]</scope>
    <source>
        <strain evidence="2 3">BD-525</strain>
    </source>
</reference>
<dbReference type="SUPFAM" id="SSF159234">
    <property type="entry name" value="FomD-like"/>
    <property type="match status" value="1"/>
</dbReference>
<evidence type="ECO:0000313" key="3">
    <source>
        <dbReference type="Proteomes" id="UP001344632"/>
    </source>
</evidence>
<gene>
    <name evidence="2" type="ORF">P4H66_01025</name>
</gene>
<dbReference type="PANTHER" id="PTHR41271">
    <property type="entry name" value="DUF402 DOMAIN-CONTAINING PROTEIN"/>
    <property type="match status" value="1"/>
</dbReference>
<dbReference type="InterPro" id="IPR035930">
    <property type="entry name" value="FomD-like_sf"/>
</dbReference>
<dbReference type="EMBL" id="JARLKZ010000002">
    <property type="protein sequence ID" value="MEC0238454.1"/>
    <property type="molecule type" value="Genomic_DNA"/>
</dbReference>
<name>A0ABU6GGC9_9BACL</name>
<feature type="domain" description="DUF402" evidence="1">
    <location>
        <begin position="64"/>
        <end position="159"/>
    </location>
</feature>
<sequence>MKRKHADRLDWRRILNRDFVCSIFDEDGFKGHITLISIHQVKEPLIRTINNQEICLADDGYYWMQHFPSESNYCVTTMINEKKEVIQWYFDIAKSVGSNEQGIPYWDDLYLDVVVFPNGEFYIKDEDELEEAFNNNYINEDDYKLAKNILNGLIKEIETMENTIIKNSMNHFESILKGCQGGH</sequence>
<dbReference type="InterPro" id="IPR007295">
    <property type="entry name" value="DUF402"/>
</dbReference>
<dbReference type="PANTHER" id="PTHR41271:SF1">
    <property type="entry name" value="DUF402 DOMAIN-CONTAINING PROTEIN"/>
    <property type="match status" value="1"/>
</dbReference>
<organism evidence="2 3">
    <name type="scientific">Paenibacillus dokdonensis</name>
    <dbReference type="NCBI Taxonomy" id="2567944"/>
    <lineage>
        <taxon>Bacteria</taxon>
        <taxon>Bacillati</taxon>
        <taxon>Bacillota</taxon>
        <taxon>Bacilli</taxon>
        <taxon>Bacillales</taxon>
        <taxon>Paenibacillaceae</taxon>
        <taxon>Paenibacillus</taxon>
    </lineage>
</organism>
<protein>
    <submittedName>
        <fullName evidence="2">DUF402 domain-containing protein</fullName>
    </submittedName>
</protein>
<dbReference type="RefSeq" id="WP_326085039.1">
    <property type="nucleotide sequence ID" value="NZ_JARLKZ010000002.1"/>
</dbReference>
<comment type="caution">
    <text evidence="2">The sequence shown here is derived from an EMBL/GenBank/DDBJ whole genome shotgun (WGS) entry which is preliminary data.</text>
</comment>
<evidence type="ECO:0000259" key="1">
    <source>
        <dbReference type="Pfam" id="PF04167"/>
    </source>
</evidence>
<dbReference type="Gene3D" id="2.40.380.10">
    <property type="entry name" value="FomD-like"/>
    <property type="match status" value="1"/>
</dbReference>
<keyword evidence="3" id="KW-1185">Reference proteome</keyword>